<reference evidence="1 2" key="1">
    <citation type="journal article" date="2018" name="Sci. Rep.">
        <title>A novel species of the marine cyanobacterium Acaryochloris with a unique pigment content and lifestyle.</title>
        <authorList>
            <person name="Partensky F."/>
            <person name="Six C."/>
            <person name="Ratin M."/>
            <person name="Garczarek L."/>
            <person name="Vaulot D."/>
            <person name="Probert I."/>
            <person name="Calteau A."/>
            <person name="Gourvil P."/>
            <person name="Marie D."/>
            <person name="Grebert T."/>
            <person name="Bouchier C."/>
            <person name="Le Panse S."/>
            <person name="Gachenot M."/>
            <person name="Rodriguez F."/>
            <person name="Garrido J.L."/>
        </authorList>
    </citation>
    <scope>NUCLEOTIDE SEQUENCE [LARGE SCALE GENOMIC DNA]</scope>
    <source>
        <strain evidence="1 2">RCC1774</strain>
    </source>
</reference>
<dbReference type="AlphaFoldDB" id="A0A2W1J7F2"/>
<name>A0A2W1J7F2_9CYAN</name>
<gene>
    <name evidence="1" type="ORF">C1752_13135</name>
</gene>
<dbReference type="Proteomes" id="UP000248857">
    <property type="component" value="Unassembled WGS sequence"/>
</dbReference>
<organism evidence="1 2">
    <name type="scientific">Acaryochloris thomasi RCC1774</name>
    <dbReference type="NCBI Taxonomy" id="1764569"/>
    <lineage>
        <taxon>Bacteria</taxon>
        <taxon>Bacillati</taxon>
        <taxon>Cyanobacteriota</taxon>
        <taxon>Cyanophyceae</taxon>
        <taxon>Acaryochloridales</taxon>
        <taxon>Acaryochloridaceae</taxon>
        <taxon>Acaryochloris</taxon>
        <taxon>Acaryochloris thomasi</taxon>
    </lineage>
</organism>
<accession>A0A2W1J7F2</accession>
<sequence>MSGDEQQLLQQISDELPDLKSYYFELSSEKGPGVLEVNVYPESEFCDLEARFLKASQVSTFIEDSGLSSLQAQFEAHDPEQQMVMALTIDEQMGAFTLEAPRPDDKKLPIRKRRAQVRGFGNIE</sequence>
<evidence type="ECO:0000313" key="2">
    <source>
        <dbReference type="Proteomes" id="UP000248857"/>
    </source>
</evidence>
<dbReference type="EMBL" id="PQWO01000039">
    <property type="protein sequence ID" value="PZD70409.1"/>
    <property type="molecule type" value="Genomic_DNA"/>
</dbReference>
<keyword evidence="2" id="KW-1185">Reference proteome</keyword>
<proteinExistence type="predicted"/>
<evidence type="ECO:0000313" key="1">
    <source>
        <dbReference type="EMBL" id="PZD70409.1"/>
    </source>
</evidence>
<dbReference type="RefSeq" id="WP_110989064.1">
    <property type="nucleotide sequence ID" value="NZ_CAWNWM010000039.1"/>
</dbReference>
<comment type="caution">
    <text evidence="1">The sequence shown here is derived from an EMBL/GenBank/DDBJ whole genome shotgun (WGS) entry which is preliminary data.</text>
</comment>
<protein>
    <submittedName>
        <fullName evidence="1">Uncharacterized protein</fullName>
    </submittedName>
</protein>